<evidence type="ECO:0000313" key="4">
    <source>
        <dbReference type="Proteomes" id="UP000023268"/>
    </source>
</evidence>
<feature type="region of interest" description="Disordered" evidence="1">
    <location>
        <begin position="1"/>
        <end position="25"/>
    </location>
</feature>
<dbReference type="Proteomes" id="UP000023268">
    <property type="component" value="Unassembled WGS sequence"/>
</dbReference>
<accession>A0A016XHH8</accession>
<name>A0A016XHH8_9BURK</name>
<keyword evidence="2" id="KW-1133">Transmembrane helix</keyword>
<feature type="compositionally biased region" description="Basic and acidic residues" evidence="1">
    <location>
        <begin position="316"/>
        <end position="326"/>
    </location>
</feature>
<proteinExistence type="predicted"/>
<feature type="transmembrane region" description="Helical" evidence="2">
    <location>
        <begin position="431"/>
        <end position="452"/>
    </location>
</feature>
<feature type="transmembrane region" description="Helical" evidence="2">
    <location>
        <begin position="172"/>
        <end position="192"/>
    </location>
</feature>
<gene>
    <name evidence="3" type="ORF">AZ34_09910</name>
</gene>
<evidence type="ECO:0000256" key="2">
    <source>
        <dbReference type="SAM" id="Phobius"/>
    </source>
</evidence>
<dbReference type="PANTHER" id="PTHR34219">
    <property type="entry name" value="IRON-REGULATED INNER MEMBRANE PROTEIN-RELATED"/>
    <property type="match status" value="1"/>
</dbReference>
<dbReference type="RefSeq" id="WP_081767158.1">
    <property type="nucleotide sequence ID" value="NZ_JEMG01000001.1"/>
</dbReference>
<reference evidence="3 4" key="1">
    <citation type="submission" date="2014-02" db="EMBL/GenBank/DDBJ databases">
        <title>Draft Genome of Hylemonella gracilis isolated from the Niagara River.</title>
        <authorList>
            <person name="Pawlowski D.R."/>
            <person name="Koudelka G.B."/>
        </authorList>
    </citation>
    <scope>NUCLEOTIDE SEQUENCE [LARGE SCALE GENOMIC DNA]</scope>
    <source>
        <strain evidence="3 4">Niagara R</strain>
    </source>
</reference>
<dbReference type="EMBL" id="JEMG01000001">
    <property type="protein sequence ID" value="EYC51365.1"/>
    <property type="molecule type" value="Genomic_DNA"/>
</dbReference>
<dbReference type="OrthoDB" id="9791166at2"/>
<feature type="transmembrane region" description="Helical" evidence="2">
    <location>
        <begin position="223"/>
        <end position="245"/>
    </location>
</feature>
<evidence type="ECO:0000313" key="3">
    <source>
        <dbReference type="EMBL" id="EYC51365.1"/>
    </source>
</evidence>
<dbReference type="InterPro" id="IPR005625">
    <property type="entry name" value="PepSY-ass_TM"/>
</dbReference>
<evidence type="ECO:0008006" key="5">
    <source>
        <dbReference type="Google" id="ProtNLM"/>
    </source>
</evidence>
<comment type="caution">
    <text evidence="3">The sequence shown here is derived from an EMBL/GenBank/DDBJ whole genome shotgun (WGS) entry which is preliminary data.</text>
</comment>
<dbReference type="PANTHER" id="PTHR34219:SF1">
    <property type="entry name" value="PEPSY DOMAIN-CONTAINING PROTEIN"/>
    <property type="match status" value="1"/>
</dbReference>
<evidence type="ECO:0000256" key="1">
    <source>
        <dbReference type="SAM" id="MobiDB-lite"/>
    </source>
</evidence>
<dbReference type="STRING" id="1458275.AZ34_09910"/>
<keyword evidence="2" id="KW-0812">Transmembrane</keyword>
<feature type="transmembrane region" description="Helical" evidence="2">
    <location>
        <begin position="42"/>
        <end position="66"/>
    </location>
</feature>
<feature type="region of interest" description="Disordered" evidence="1">
    <location>
        <begin position="306"/>
        <end position="326"/>
    </location>
</feature>
<dbReference type="Pfam" id="PF03929">
    <property type="entry name" value="PepSY_TM"/>
    <property type="match status" value="1"/>
</dbReference>
<dbReference type="AlphaFoldDB" id="A0A016XHH8"/>
<keyword evidence="2" id="KW-0472">Membrane</keyword>
<feature type="compositionally biased region" description="Low complexity" evidence="1">
    <location>
        <begin position="10"/>
        <end position="25"/>
    </location>
</feature>
<feature type="transmembrane region" description="Helical" evidence="2">
    <location>
        <begin position="475"/>
        <end position="508"/>
    </location>
</feature>
<dbReference type="eggNOG" id="COG3182">
    <property type="taxonomic scope" value="Bacteria"/>
</dbReference>
<protein>
    <recommendedName>
        <fullName evidence="5">PepSY domain-containing protein</fullName>
    </recommendedName>
</protein>
<sequence>MHAQAPEPVAPGAASTTTPSTAAGATSNAATSASLYRLVWRWHFYAGLICLPFLLLLAITGALYLYKEPIESRVYAHLLQVEADNAPTLDAETLVAAALGVVPGEVVRYIPPAGPHRSAEVGVRTAEGAMRSVYVHPATARVLGSLRDERKLMEVVKRLHSLVITGPVGNHIIEIVAGWAIALVVSGVFLWWPRGKAMQPQTGLAGTLRVRGMPRQRLWWRDLHALIGVFAGAVIVFLAVTGMPWSAFWGQQFGRISGELGIGLPKYLWGPGPSSTLPAMATAQAAAPLEGLNAVPWTLERVPLPQSGVAPAAPESETHDAHGHDQVSLKPAAMADTGVASSIGLNAALRIFAQQGMPNGTPVRLPSGPQGVYTAMSFPADVRGERVLHLDRYTGAVLADVGYKDYGIAGRVTEWGIALHTGRQFGEFNRLLMLAGCLSIVALAVTGLTMWWKRRPRGQLAAPQRRQGDRATRGAVAVAVLLGLLYPLLGLSMVAALLIDTLIGLACWRQRRHAHLVP</sequence>
<organism evidence="3 4">
    <name type="scientific">Hylemonella gracilis str. Niagara R</name>
    <dbReference type="NCBI Taxonomy" id="1458275"/>
    <lineage>
        <taxon>Bacteria</taxon>
        <taxon>Pseudomonadati</taxon>
        <taxon>Pseudomonadota</taxon>
        <taxon>Betaproteobacteria</taxon>
        <taxon>Burkholderiales</taxon>
        <taxon>Comamonadaceae</taxon>
        <taxon>Hylemonella</taxon>
    </lineage>
</organism>